<gene>
    <name evidence="1" type="ORF">UX60_C0029G0007</name>
</gene>
<reference evidence="1 2" key="1">
    <citation type="journal article" date="2015" name="Nature">
        <title>rRNA introns, odd ribosomes, and small enigmatic genomes across a large radiation of phyla.</title>
        <authorList>
            <person name="Brown C.T."/>
            <person name="Hug L.A."/>
            <person name="Thomas B.C."/>
            <person name="Sharon I."/>
            <person name="Castelle C.J."/>
            <person name="Singh A."/>
            <person name="Wilkins M.J."/>
            <person name="Williams K.H."/>
            <person name="Banfield J.F."/>
        </authorList>
    </citation>
    <scope>NUCLEOTIDE SEQUENCE [LARGE SCALE GENOMIC DNA]</scope>
</reference>
<sequence length="92" mass="10530">MDWRELVLLIHEAKLGPLVESELETLVLVNGATHEVIDRVLQVLQQANALDKEKLSSIQDYLSQVKPEYNRIETVEQEAKEELHKILVQAEA</sequence>
<evidence type="ECO:0000313" key="1">
    <source>
        <dbReference type="EMBL" id="KKU43330.1"/>
    </source>
</evidence>
<name>A0A0G1TD23_9BACT</name>
<dbReference type="PATRIC" id="fig|1618335.3.peg.352"/>
<accession>A0A0G1TD23</accession>
<evidence type="ECO:0000313" key="2">
    <source>
        <dbReference type="Proteomes" id="UP000034487"/>
    </source>
</evidence>
<organism evidence="1 2">
    <name type="scientific">Berkelbacteria bacterium GW2011_GWA2_46_7</name>
    <dbReference type="NCBI Taxonomy" id="1618335"/>
    <lineage>
        <taxon>Bacteria</taxon>
        <taxon>Candidatus Berkelbacteria</taxon>
    </lineage>
</organism>
<protein>
    <submittedName>
        <fullName evidence="1">Uncharacterized protein</fullName>
    </submittedName>
</protein>
<dbReference type="AlphaFoldDB" id="A0A0G1TD23"/>
<dbReference type="Proteomes" id="UP000034487">
    <property type="component" value="Unassembled WGS sequence"/>
</dbReference>
<comment type="caution">
    <text evidence="1">The sequence shown here is derived from an EMBL/GenBank/DDBJ whole genome shotgun (WGS) entry which is preliminary data.</text>
</comment>
<dbReference type="EMBL" id="LCMV01000029">
    <property type="protein sequence ID" value="KKU43330.1"/>
    <property type="molecule type" value="Genomic_DNA"/>
</dbReference>
<proteinExistence type="predicted"/>